<dbReference type="GO" id="GO:0016020">
    <property type="term" value="C:membrane"/>
    <property type="evidence" value="ECO:0007669"/>
    <property type="project" value="UniProtKB-SubCell"/>
</dbReference>
<evidence type="ECO:0000256" key="6">
    <source>
        <dbReference type="RuleBase" id="RU004914"/>
    </source>
</evidence>
<evidence type="ECO:0000256" key="3">
    <source>
        <dbReference type="ARBA" id="ARBA00022692"/>
    </source>
</evidence>
<evidence type="ECO:0000313" key="8">
    <source>
        <dbReference type="EMBL" id="CAF1621306.1"/>
    </source>
</evidence>
<dbReference type="NCBIfam" id="TIGR00797">
    <property type="entry name" value="matE"/>
    <property type="match status" value="1"/>
</dbReference>
<dbReference type="InterPro" id="IPR002528">
    <property type="entry name" value="MATE_fam"/>
</dbReference>
<keyword evidence="3 6" id="KW-0812">Transmembrane</keyword>
<feature type="compositionally biased region" description="Polar residues" evidence="7">
    <location>
        <begin position="71"/>
        <end position="86"/>
    </location>
</feature>
<feature type="transmembrane region" description="Helical" evidence="6">
    <location>
        <begin position="482"/>
        <end position="503"/>
    </location>
</feature>
<dbReference type="AlphaFoldDB" id="A0A816CEW9"/>
<sequence>MSKTQVKLYEYFSKNAASIKSKRVSSLSSITSEREHEPSLSSSSSSSIVQMEFGLFSSSLSTTSVEYGSSGSTITTEAESGSSSTIVKEPERGSSSSSSTIIIEQIRAIISQEKKNSSLISLSNRHMKEKSSPVSKSEKNNTGTSKNDDIGSVQSEMKTLQTMNDDIKIDKVSELVDDEIQRETILIVDGKEESNKTKSDDGIFNRLYPFGLLNESKTLLKITIPFAFGNVLQSWFISFVSLVFMGRLGLMERNACALALSTYVLIGNSLMLVDGKEESNKTKSDDGIFNRLYPFGLLNESKTLLKITIPFAFGNVLQSWFISFVSLVFMGQLGLMERNACALALSTYVLIGNSLMLGLNFGCDTLLPQCYGGNKRKMGLTIQRSILITIYGVLISWTLMLNAKYLLNVIEHDREVVVLASQFLKVFVIVLPFDALAILLLKYIAANEKTWPLLIITLIGNGVNALSHYVCLFKLGLGIYSAPISIALSYFVITLCAMVYIRLSSIYRDTWHPITKACLQEWNIYLRLSAPGVCMILTEFWSVELSILFAARLGTKSLSAQVCAAQTEWLLFLITSAYAMAGNIRIGQFLGAGKPQQARNCKNVIWAVGAMIILINLSLVILLHRWIPLVYNTEPEALVLAKNVLILIAIMHIWDGYNIISTGIVKACGKQKRGAMISLTGFYVFGIPLAAILMFSVKIDIYGFWIGIIAAETITNVFLLILIRRFNWEKHSSAAVIRIDFNPFEKQQQVCSTAVTSVVKNDESLFQLMKIKLVIFIAFLCLLIFGIFISIKIPL</sequence>
<dbReference type="CDD" id="cd13132">
    <property type="entry name" value="MATE_eukaryotic"/>
    <property type="match status" value="1"/>
</dbReference>
<feature type="transmembrane region" description="Helical" evidence="6">
    <location>
        <begin position="423"/>
        <end position="444"/>
    </location>
</feature>
<feature type="transmembrane region" description="Helical" evidence="6">
    <location>
        <begin position="307"/>
        <end position="329"/>
    </location>
</feature>
<feature type="transmembrane region" description="Helical" evidence="6">
    <location>
        <begin position="222"/>
        <end position="244"/>
    </location>
</feature>
<feature type="transmembrane region" description="Helical" evidence="6">
    <location>
        <begin position="702"/>
        <end position="723"/>
    </location>
</feature>
<feature type="transmembrane region" description="Helical" evidence="6">
    <location>
        <begin position="604"/>
        <end position="624"/>
    </location>
</feature>
<feature type="transmembrane region" description="Helical" evidence="6">
    <location>
        <begin position="451"/>
        <end position="470"/>
    </location>
</feature>
<feature type="region of interest" description="Disordered" evidence="7">
    <location>
        <begin position="67"/>
        <end position="99"/>
    </location>
</feature>
<feature type="transmembrane region" description="Helical" evidence="6">
    <location>
        <begin position="773"/>
        <end position="793"/>
    </location>
</feature>
<evidence type="ECO:0000256" key="4">
    <source>
        <dbReference type="ARBA" id="ARBA00022989"/>
    </source>
</evidence>
<keyword evidence="5 6" id="KW-0472">Membrane</keyword>
<dbReference type="PANTHER" id="PTHR11206">
    <property type="entry name" value="MULTIDRUG RESISTANCE PROTEIN"/>
    <property type="match status" value="1"/>
</dbReference>
<feature type="transmembrane region" description="Helical" evidence="6">
    <location>
        <begin position="385"/>
        <end position="403"/>
    </location>
</feature>
<proteinExistence type="inferred from homology"/>
<feature type="transmembrane region" description="Helical" evidence="6">
    <location>
        <begin position="569"/>
        <end position="592"/>
    </location>
</feature>
<protein>
    <recommendedName>
        <fullName evidence="6">Multidrug and toxin extrusion protein</fullName>
    </recommendedName>
</protein>
<comment type="caution">
    <text evidence="8">The sequence shown here is derived from an EMBL/GenBank/DDBJ whole genome shotgun (WGS) entry which is preliminary data.</text>
</comment>
<evidence type="ECO:0000313" key="9">
    <source>
        <dbReference type="Proteomes" id="UP000663855"/>
    </source>
</evidence>
<feature type="transmembrane region" description="Helical" evidence="6">
    <location>
        <begin position="256"/>
        <end position="273"/>
    </location>
</feature>
<keyword evidence="4 6" id="KW-1133">Transmembrane helix</keyword>
<evidence type="ECO:0000256" key="5">
    <source>
        <dbReference type="ARBA" id="ARBA00023136"/>
    </source>
</evidence>
<dbReference type="Proteomes" id="UP000663855">
    <property type="component" value="Unassembled WGS sequence"/>
</dbReference>
<feature type="transmembrane region" description="Helical" evidence="6">
    <location>
        <begin position="677"/>
        <end position="696"/>
    </location>
</feature>
<comment type="subcellular location">
    <subcellularLocation>
        <location evidence="1">Membrane</location>
        <topology evidence="1">Multi-pass membrane protein</topology>
    </subcellularLocation>
</comment>
<dbReference type="GO" id="GO:0015297">
    <property type="term" value="F:antiporter activity"/>
    <property type="evidence" value="ECO:0007669"/>
    <property type="project" value="InterPro"/>
</dbReference>
<evidence type="ECO:0000256" key="2">
    <source>
        <dbReference type="ARBA" id="ARBA00010199"/>
    </source>
</evidence>
<dbReference type="GO" id="GO:1990961">
    <property type="term" value="P:xenobiotic detoxification by transmembrane export across the plasma membrane"/>
    <property type="evidence" value="ECO:0007669"/>
    <property type="project" value="InterPro"/>
</dbReference>
<evidence type="ECO:0000256" key="7">
    <source>
        <dbReference type="SAM" id="MobiDB-lite"/>
    </source>
</evidence>
<dbReference type="InterPro" id="IPR045069">
    <property type="entry name" value="MATE_euk"/>
</dbReference>
<accession>A0A816CEW9</accession>
<gene>
    <name evidence="8" type="ORF">CJN711_LOCUS37961</name>
</gene>
<reference evidence="8" key="1">
    <citation type="submission" date="2021-02" db="EMBL/GenBank/DDBJ databases">
        <authorList>
            <person name="Nowell W R."/>
        </authorList>
    </citation>
    <scope>NUCLEOTIDE SEQUENCE</scope>
</reference>
<dbReference type="Pfam" id="PF01554">
    <property type="entry name" value="MatE"/>
    <property type="match status" value="2"/>
</dbReference>
<evidence type="ECO:0000256" key="1">
    <source>
        <dbReference type="ARBA" id="ARBA00004141"/>
    </source>
</evidence>
<feature type="region of interest" description="Disordered" evidence="7">
    <location>
        <begin position="120"/>
        <end position="153"/>
    </location>
</feature>
<dbReference type="GO" id="GO:0042910">
    <property type="term" value="F:xenobiotic transmembrane transporter activity"/>
    <property type="evidence" value="ECO:0007669"/>
    <property type="project" value="InterPro"/>
</dbReference>
<comment type="similarity">
    <text evidence="2 6">Belongs to the multi antimicrobial extrusion (MATE) (TC 2.A.66.1) family.</text>
</comment>
<name>A0A816CEW9_9BILA</name>
<dbReference type="EMBL" id="CAJNOV010018568">
    <property type="protein sequence ID" value="CAF1621306.1"/>
    <property type="molecule type" value="Genomic_DNA"/>
</dbReference>
<organism evidence="8 9">
    <name type="scientific">Rotaria magnacalcarata</name>
    <dbReference type="NCBI Taxonomy" id="392030"/>
    <lineage>
        <taxon>Eukaryota</taxon>
        <taxon>Metazoa</taxon>
        <taxon>Spiralia</taxon>
        <taxon>Gnathifera</taxon>
        <taxon>Rotifera</taxon>
        <taxon>Eurotatoria</taxon>
        <taxon>Bdelloidea</taxon>
        <taxon>Philodinida</taxon>
        <taxon>Philodinidae</taxon>
        <taxon>Rotaria</taxon>
    </lineage>
</organism>